<accession>A0A317W9L2</accession>
<gene>
    <name evidence="1" type="ORF">BO94DRAFT_424974</name>
</gene>
<dbReference type="OrthoDB" id="4177740at2759"/>
<reference evidence="1 2" key="1">
    <citation type="submission" date="2016-12" db="EMBL/GenBank/DDBJ databases">
        <title>The genomes of Aspergillus section Nigri reveals drivers in fungal speciation.</title>
        <authorList>
            <consortium name="DOE Joint Genome Institute"/>
            <person name="Vesth T.C."/>
            <person name="Nybo J."/>
            <person name="Theobald S."/>
            <person name="Brandl J."/>
            <person name="Frisvad J.C."/>
            <person name="Nielsen K.F."/>
            <person name="Lyhne E.K."/>
            <person name="Kogle M.E."/>
            <person name="Kuo A."/>
            <person name="Riley R."/>
            <person name="Clum A."/>
            <person name="Nolan M."/>
            <person name="Lipzen A."/>
            <person name="Salamov A."/>
            <person name="Henrissat B."/>
            <person name="Wiebenga A."/>
            <person name="De Vries R.P."/>
            <person name="Grigoriev I.V."/>
            <person name="Mortensen U.H."/>
            <person name="Andersen M.R."/>
            <person name="Baker S.E."/>
        </authorList>
    </citation>
    <scope>NUCLEOTIDE SEQUENCE [LARGE SCALE GENOMIC DNA]</scope>
    <source>
        <strain evidence="1 2">CBS 115572</strain>
    </source>
</reference>
<sequence>WYADKSPHIMISCVHNSMGDNGTMQQGEVLAIVGAMVSSIFSRRFKASYNIPVLIFSFMGGRKARILQAHLNKEEILVRKRKLYDFSTEDAAYNSRDIFLRYMYCNRVGNT</sequence>
<feature type="non-terminal residue" evidence="1">
    <location>
        <position position="111"/>
    </location>
</feature>
<dbReference type="Proteomes" id="UP000246702">
    <property type="component" value="Unassembled WGS sequence"/>
</dbReference>
<feature type="non-terminal residue" evidence="1">
    <location>
        <position position="1"/>
    </location>
</feature>
<evidence type="ECO:0000313" key="1">
    <source>
        <dbReference type="EMBL" id="PWY80790.1"/>
    </source>
</evidence>
<dbReference type="EMBL" id="MSFK01000021">
    <property type="protein sequence ID" value="PWY80790.1"/>
    <property type="molecule type" value="Genomic_DNA"/>
</dbReference>
<protein>
    <submittedName>
        <fullName evidence="1">Uncharacterized protein</fullName>
    </submittedName>
</protein>
<evidence type="ECO:0000313" key="2">
    <source>
        <dbReference type="Proteomes" id="UP000246702"/>
    </source>
</evidence>
<comment type="caution">
    <text evidence="1">The sequence shown here is derived from an EMBL/GenBank/DDBJ whole genome shotgun (WGS) entry which is preliminary data.</text>
</comment>
<name>A0A317W9L2_9EURO</name>
<proteinExistence type="predicted"/>
<dbReference type="RefSeq" id="XP_025465392.1">
    <property type="nucleotide sequence ID" value="XM_025607434.1"/>
</dbReference>
<dbReference type="GeneID" id="37109577"/>
<keyword evidence="2" id="KW-1185">Reference proteome</keyword>
<organism evidence="1 2">
    <name type="scientific">Aspergillus sclerotioniger CBS 115572</name>
    <dbReference type="NCBI Taxonomy" id="1450535"/>
    <lineage>
        <taxon>Eukaryota</taxon>
        <taxon>Fungi</taxon>
        <taxon>Dikarya</taxon>
        <taxon>Ascomycota</taxon>
        <taxon>Pezizomycotina</taxon>
        <taxon>Eurotiomycetes</taxon>
        <taxon>Eurotiomycetidae</taxon>
        <taxon>Eurotiales</taxon>
        <taxon>Aspergillaceae</taxon>
        <taxon>Aspergillus</taxon>
        <taxon>Aspergillus subgen. Circumdati</taxon>
    </lineage>
</organism>
<dbReference type="AlphaFoldDB" id="A0A317W9L2"/>